<feature type="transmembrane region" description="Helical" evidence="2">
    <location>
        <begin position="110"/>
        <end position="135"/>
    </location>
</feature>
<dbReference type="PANTHER" id="PTHR11328">
    <property type="entry name" value="MAJOR FACILITATOR SUPERFAMILY DOMAIN-CONTAINING PROTEIN"/>
    <property type="match status" value="1"/>
</dbReference>
<dbReference type="Pfam" id="PF13347">
    <property type="entry name" value="MFS_2"/>
    <property type="match status" value="1"/>
</dbReference>
<sequence length="490" mass="54320">MGSSKHLTYVQKLCFGVGHAFNHMCLTSWYTYLLLYLQFVIQLPSSIAGIVLLTGLIANGLATPLKGYFTDRFKPCWNYGKRKTIHLIFSLASLITFPLIFVKFPGFNTLGYWALLAYFLPLVIIWGISNAAVHVAHLSMIPELSPDQLDRDEITIFRYIFDVAADISLYIISWIILSAGVTNGTDEAVGPDDSWRFSYIIAIITGMGAVMITIFHIGTPEKVEQDQESNSIGDAGDEDGSLLSVNMNWSDWFREKHFFYIGLLLVLARMYFNLNQTFIPLFLQEGIKVEEELLAVIPLILQVSGLIASLLVRLLLKVVNKKVGYMIATCFAYMGCIWLGYDSQEGLQSGNVYILTVLIGIGSSLMLVLSVSLTSDLIGTNTESGAFVFGAITFVEKTLNGLFIVIVQTGHSFCENCPTYYREVIAHGISAIAILSLAVVLKLNPHTVGTRYSEMNTVQGRKESVARKSSKSYGSVRKGFPIVERPGIRS</sequence>
<reference evidence="3 4" key="1">
    <citation type="submission" date="2024-08" db="EMBL/GenBank/DDBJ databases">
        <authorList>
            <person name="Cucini C."/>
            <person name="Frati F."/>
        </authorList>
    </citation>
    <scope>NUCLEOTIDE SEQUENCE [LARGE SCALE GENOMIC DNA]</scope>
</reference>
<feature type="transmembrane region" description="Helical" evidence="2">
    <location>
        <begin position="294"/>
        <end position="316"/>
    </location>
</feature>
<gene>
    <name evidence="3" type="ORF">ODALV1_LOCUS21407</name>
</gene>
<keyword evidence="4" id="KW-1185">Reference proteome</keyword>
<feature type="transmembrane region" description="Helical" evidence="2">
    <location>
        <begin position="386"/>
        <end position="408"/>
    </location>
</feature>
<comment type="similarity">
    <text evidence="1">Belongs to the major facilitator superfamily.</text>
</comment>
<feature type="transmembrane region" description="Helical" evidence="2">
    <location>
        <begin position="420"/>
        <end position="441"/>
    </location>
</feature>
<protein>
    <recommendedName>
        <fullName evidence="5">Major facilitator superfamily domain-containing protein 12</fullName>
    </recommendedName>
</protein>
<evidence type="ECO:0000256" key="2">
    <source>
        <dbReference type="SAM" id="Phobius"/>
    </source>
</evidence>
<feature type="transmembrane region" description="Helical" evidence="2">
    <location>
        <begin position="85"/>
        <end position="104"/>
    </location>
</feature>
<accession>A0ABP1RG00</accession>
<keyword evidence="2" id="KW-0812">Transmembrane</keyword>
<proteinExistence type="inferred from homology"/>
<dbReference type="InterPro" id="IPR039672">
    <property type="entry name" value="MFS_2"/>
</dbReference>
<name>A0ABP1RG00_9HEXA</name>
<feature type="transmembrane region" description="Helical" evidence="2">
    <location>
        <begin position="353"/>
        <end position="374"/>
    </location>
</feature>
<feature type="transmembrane region" description="Helical" evidence="2">
    <location>
        <begin position="21"/>
        <end position="41"/>
    </location>
</feature>
<feature type="transmembrane region" description="Helical" evidence="2">
    <location>
        <begin position="257"/>
        <end position="274"/>
    </location>
</feature>
<dbReference type="Proteomes" id="UP001642540">
    <property type="component" value="Unassembled WGS sequence"/>
</dbReference>
<feature type="transmembrane region" description="Helical" evidence="2">
    <location>
        <begin position="197"/>
        <end position="217"/>
    </location>
</feature>
<comment type="caution">
    <text evidence="3">The sequence shown here is derived from an EMBL/GenBank/DDBJ whole genome shotgun (WGS) entry which is preliminary data.</text>
</comment>
<dbReference type="Gene3D" id="1.20.1250.20">
    <property type="entry name" value="MFS general substrate transporter like domains"/>
    <property type="match status" value="2"/>
</dbReference>
<evidence type="ECO:0000313" key="4">
    <source>
        <dbReference type="Proteomes" id="UP001642540"/>
    </source>
</evidence>
<evidence type="ECO:0000313" key="3">
    <source>
        <dbReference type="EMBL" id="CAL8126460.1"/>
    </source>
</evidence>
<organism evidence="3 4">
    <name type="scientific">Orchesella dallaii</name>
    <dbReference type="NCBI Taxonomy" id="48710"/>
    <lineage>
        <taxon>Eukaryota</taxon>
        <taxon>Metazoa</taxon>
        <taxon>Ecdysozoa</taxon>
        <taxon>Arthropoda</taxon>
        <taxon>Hexapoda</taxon>
        <taxon>Collembola</taxon>
        <taxon>Entomobryomorpha</taxon>
        <taxon>Entomobryoidea</taxon>
        <taxon>Orchesellidae</taxon>
        <taxon>Orchesellinae</taxon>
        <taxon>Orchesella</taxon>
    </lineage>
</organism>
<dbReference type="EMBL" id="CAXLJM020000072">
    <property type="protein sequence ID" value="CAL8126460.1"/>
    <property type="molecule type" value="Genomic_DNA"/>
</dbReference>
<evidence type="ECO:0000256" key="1">
    <source>
        <dbReference type="ARBA" id="ARBA00008335"/>
    </source>
</evidence>
<feature type="transmembrane region" description="Helical" evidence="2">
    <location>
        <begin position="47"/>
        <end position="65"/>
    </location>
</feature>
<evidence type="ECO:0008006" key="5">
    <source>
        <dbReference type="Google" id="ProtNLM"/>
    </source>
</evidence>
<feature type="transmembrane region" description="Helical" evidence="2">
    <location>
        <begin position="323"/>
        <end position="341"/>
    </location>
</feature>
<dbReference type="InterPro" id="IPR036259">
    <property type="entry name" value="MFS_trans_sf"/>
</dbReference>
<dbReference type="SUPFAM" id="SSF103473">
    <property type="entry name" value="MFS general substrate transporter"/>
    <property type="match status" value="1"/>
</dbReference>
<feature type="transmembrane region" description="Helical" evidence="2">
    <location>
        <begin position="156"/>
        <end position="177"/>
    </location>
</feature>
<dbReference type="PANTHER" id="PTHR11328:SF28">
    <property type="entry name" value="MAJOR FACILITATOR SUPERFAMILY DOMAIN-CONTAINING PROTEIN 12"/>
    <property type="match status" value="1"/>
</dbReference>
<keyword evidence="2" id="KW-1133">Transmembrane helix</keyword>
<keyword evidence="2" id="KW-0472">Membrane</keyword>